<proteinExistence type="predicted"/>
<keyword evidence="3" id="KW-1185">Reference proteome</keyword>
<dbReference type="OrthoDB" id="432970at2759"/>
<dbReference type="InterPro" id="IPR027974">
    <property type="entry name" value="DUF4470"/>
</dbReference>
<protein>
    <recommendedName>
        <fullName evidence="1">DUF4470 domain-containing protein</fullName>
    </recommendedName>
</protein>
<sequence length="1145" mass="128586">MLTPTFLQMLRHYYPVGNTPSISLTQALPPGKDAKILLLGCGDLRNILFTAYNDGPKARNILLLTLIIDDTEGQNSVSYWNIFYHLYLNGGQIQIVHDQAKKLRDLAISLQTWNESEYAKHIRFCDKGSLTMVRRIWDFWFTGTGDNKGLGIKQVAESSIERGRAHKSGPNRHQVSGFRSAGPASLSAIAEMTKLHKHFWEYGTTDTEHKKMAKAKQPNPMFASLDNAITLHYGTDPLLGYHAAIAKIPLAGECSQSKKGLKKVHPLVASARAEFSAWADAFRNRAPDTFVLRIFAGDAIALCNTLKFCQINGDSSASWYRRQNLTQQLVLDADVTDSGHISMPTSFNVIDTSNLADHLGGLNLLVAASPLLDHDVASTIYTEVLRPVDQTRQGIVKEMLSGPFSTVSLLLGLFHVAYWTNTSSLSGNEEALLAMASTQENSQEPIKKQMFVRSAWKRPVAYDGGQRPQPLSSLLPMHFDVNDLARILHQVFEHMFWWENLEHVRSRQLNSTQVRKMAMTLYRRSSFVAFLKLVKTRVNVDWNQTMRKLLQTIESDPRPSIAAHFLQELYLYMHLLGVYTTDTLCVRYNEVTPSIPYNDIRDWSGMPSIVCVILKVPRQMLTLFTNMNPVEVGTPAFHCSLRNSEPLCQAGAWQDFFASVQISFGELSTSGTRHTADFRVHIAEDSRGWHGDSDMLVSFWAPTAVLLKEPRTSRVSLAFQPAPLLSVDILLGLGKNLTIYETTLGCTTHVYITKDLPNQNGVLAVPGFSALDIAKPGMQNAGVETSIRVGLEEKQTAGHISFFTGRFDIRSNDLLSQLTGGCQVETNIISPCSITVSVGERLLRIDFPFPVDGPKCTARVARKSSYIELIAPISEDMVRKPFQALTYPVIFSDENLTSWNLPYINYQVMPVIDVSKGSQMSWLQDHLNMMASKRERVIQKINYHSASDQEKARLGHKETMLTLLVDYAVGFGEEQRHRIFVLKNPSNGGSKIVVIVSSLRLDLSNRTVVIDAAVLPVYEDISLTVNRFLRQLILSGEEFMNIESDEVELRLWKQILPAYIERCRTWDHRADCKYRVRGQIPLSVDENKEVLCVCGNGFFPLNFCANVPNWNEVSKYAVRAAISPMFWSPLVEDGWDSLEARHAMA</sequence>
<accession>A0A1Q8RA58</accession>
<dbReference type="Pfam" id="PF14737">
    <property type="entry name" value="DUF4470"/>
    <property type="match status" value="1"/>
</dbReference>
<evidence type="ECO:0000259" key="1">
    <source>
        <dbReference type="Pfam" id="PF14737"/>
    </source>
</evidence>
<dbReference type="STRING" id="708187.A0A1Q8RA58"/>
<dbReference type="AlphaFoldDB" id="A0A1Q8RA58"/>
<evidence type="ECO:0000313" key="2">
    <source>
        <dbReference type="EMBL" id="OLN81247.1"/>
    </source>
</evidence>
<gene>
    <name evidence="2" type="ORF">CCHL11_07336</name>
</gene>
<comment type="caution">
    <text evidence="2">The sequence shown here is derived from an EMBL/GenBank/DDBJ whole genome shotgun (WGS) entry which is preliminary data.</text>
</comment>
<feature type="domain" description="DUF4470" evidence="1">
    <location>
        <begin position="15"/>
        <end position="54"/>
    </location>
</feature>
<dbReference type="Proteomes" id="UP000186583">
    <property type="component" value="Unassembled WGS sequence"/>
</dbReference>
<organism evidence="2 3">
    <name type="scientific">Colletotrichum chlorophyti</name>
    <dbReference type="NCBI Taxonomy" id="708187"/>
    <lineage>
        <taxon>Eukaryota</taxon>
        <taxon>Fungi</taxon>
        <taxon>Dikarya</taxon>
        <taxon>Ascomycota</taxon>
        <taxon>Pezizomycotina</taxon>
        <taxon>Sordariomycetes</taxon>
        <taxon>Hypocreomycetidae</taxon>
        <taxon>Glomerellales</taxon>
        <taxon>Glomerellaceae</taxon>
        <taxon>Colletotrichum</taxon>
    </lineage>
</organism>
<reference evidence="2 3" key="1">
    <citation type="submission" date="2016-11" db="EMBL/GenBank/DDBJ databases">
        <title>Draft Genome Assembly of Colletotrichum chlorophyti a pathogen of herbaceous plants.</title>
        <authorList>
            <person name="Gan P."/>
            <person name="Narusaka M."/>
            <person name="Tsushima A."/>
            <person name="Narusaka Y."/>
            <person name="Takano Y."/>
            <person name="Shirasu K."/>
        </authorList>
    </citation>
    <scope>NUCLEOTIDE SEQUENCE [LARGE SCALE GENOMIC DNA]</scope>
    <source>
        <strain evidence="2 3">NTL11</strain>
    </source>
</reference>
<evidence type="ECO:0000313" key="3">
    <source>
        <dbReference type="Proteomes" id="UP000186583"/>
    </source>
</evidence>
<name>A0A1Q8RA58_9PEZI</name>
<dbReference type="EMBL" id="MPGH01000257">
    <property type="protein sequence ID" value="OLN81247.1"/>
    <property type="molecule type" value="Genomic_DNA"/>
</dbReference>